<dbReference type="InterPro" id="IPR036291">
    <property type="entry name" value="NAD(P)-bd_dom_sf"/>
</dbReference>
<keyword evidence="3" id="KW-1185">Reference proteome</keyword>
<comment type="caution">
    <text evidence="2">The sequence shown here is derived from an EMBL/GenBank/DDBJ whole genome shotgun (WGS) entry which is preliminary data.</text>
</comment>
<dbReference type="InterPro" id="IPR013149">
    <property type="entry name" value="ADH-like_C"/>
</dbReference>
<dbReference type="InterPro" id="IPR020843">
    <property type="entry name" value="ER"/>
</dbReference>
<dbReference type="EMBL" id="JAEPRA010000004">
    <property type="protein sequence ID" value="KAG2186447.1"/>
    <property type="molecule type" value="Genomic_DNA"/>
</dbReference>
<dbReference type="PANTHER" id="PTHR45033:SF2">
    <property type="entry name" value="ZINC-TYPE ALCOHOL DEHYDROGENASE-LIKE PROTEIN C1773.06C"/>
    <property type="match status" value="1"/>
</dbReference>
<dbReference type="InterPro" id="IPR011032">
    <property type="entry name" value="GroES-like_sf"/>
</dbReference>
<accession>A0A8H7Q5F9</accession>
<dbReference type="SMART" id="SM00829">
    <property type="entry name" value="PKS_ER"/>
    <property type="match status" value="1"/>
</dbReference>
<evidence type="ECO:0000313" key="3">
    <source>
        <dbReference type="Proteomes" id="UP000612746"/>
    </source>
</evidence>
<dbReference type="InterPro" id="IPR013154">
    <property type="entry name" value="ADH-like_N"/>
</dbReference>
<dbReference type="Gene3D" id="3.90.180.10">
    <property type="entry name" value="Medium-chain alcohol dehydrogenases, catalytic domain"/>
    <property type="match status" value="1"/>
</dbReference>
<dbReference type="SUPFAM" id="SSF51735">
    <property type="entry name" value="NAD(P)-binding Rossmann-fold domains"/>
    <property type="match status" value="1"/>
</dbReference>
<dbReference type="Pfam" id="PF00107">
    <property type="entry name" value="ADH_zinc_N"/>
    <property type="match status" value="1"/>
</dbReference>
<feature type="domain" description="Enoyl reductase (ER)" evidence="1">
    <location>
        <begin position="21"/>
        <end position="345"/>
    </location>
</feature>
<dbReference type="SUPFAM" id="SSF50129">
    <property type="entry name" value="GroES-like"/>
    <property type="match status" value="1"/>
</dbReference>
<dbReference type="Proteomes" id="UP000612746">
    <property type="component" value="Unassembled WGS sequence"/>
</dbReference>
<dbReference type="OrthoDB" id="3509362at2759"/>
<dbReference type="PANTHER" id="PTHR45033">
    <property type="match status" value="1"/>
</dbReference>
<dbReference type="AlphaFoldDB" id="A0A8H7Q5F9"/>
<gene>
    <name evidence="2" type="ORF">INT44_002669</name>
</gene>
<dbReference type="InterPro" id="IPR052711">
    <property type="entry name" value="Zinc_ADH-like"/>
</dbReference>
<proteinExistence type="predicted"/>
<reference evidence="2" key="1">
    <citation type="submission" date="2020-12" db="EMBL/GenBank/DDBJ databases">
        <title>Metabolic potential, ecology and presence of endohyphal bacteria is reflected in genomic diversity of Mucoromycotina.</title>
        <authorList>
            <person name="Muszewska A."/>
            <person name="Okrasinska A."/>
            <person name="Steczkiewicz K."/>
            <person name="Drgas O."/>
            <person name="Orlowska M."/>
            <person name="Perlinska-Lenart U."/>
            <person name="Aleksandrzak-Piekarczyk T."/>
            <person name="Szatraj K."/>
            <person name="Zielenkiewicz U."/>
            <person name="Pilsyk S."/>
            <person name="Malc E."/>
            <person name="Mieczkowski P."/>
            <person name="Kruszewska J.S."/>
            <person name="Biernat P."/>
            <person name="Pawlowska J."/>
        </authorList>
    </citation>
    <scope>NUCLEOTIDE SEQUENCE</scope>
    <source>
        <strain evidence="2">WA0000051536</strain>
    </source>
</reference>
<dbReference type="CDD" id="cd08276">
    <property type="entry name" value="MDR7"/>
    <property type="match status" value="1"/>
</dbReference>
<dbReference type="GO" id="GO:0016491">
    <property type="term" value="F:oxidoreductase activity"/>
    <property type="evidence" value="ECO:0007669"/>
    <property type="project" value="InterPro"/>
</dbReference>
<dbReference type="Pfam" id="PF08240">
    <property type="entry name" value="ADH_N"/>
    <property type="match status" value="1"/>
</dbReference>
<evidence type="ECO:0000313" key="2">
    <source>
        <dbReference type="EMBL" id="KAG2186447.1"/>
    </source>
</evidence>
<organism evidence="2 3">
    <name type="scientific">Umbelopsis vinacea</name>
    <dbReference type="NCBI Taxonomy" id="44442"/>
    <lineage>
        <taxon>Eukaryota</taxon>
        <taxon>Fungi</taxon>
        <taxon>Fungi incertae sedis</taxon>
        <taxon>Mucoromycota</taxon>
        <taxon>Mucoromycotina</taxon>
        <taxon>Umbelopsidomycetes</taxon>
        <taxon>Umbelopsidales</taxon>
        <taxon>Umbelopsidaceae</taxon>
        <taxon>Umbelopsis</taxon>
    </lineage>
</organism>
<name>A0A8H7Q5F9_9FUNG</name>
<evidence type="ECO:0000259" key="1">
    <source>
        <dbReference type="SMART" id="SM00829"/>
    </source>
</evidence>
<sequence>MFAATQQVYRVTKPKGYQHVKVFTEELPKHLEKHEVLVKINAVTLNYRDIAVANGTYPAPTIDQVIPGSDAAGKIVKVGSQVKDFKVGDRVVNLFDPTNIYGPKMAVDSSHGSSIQGVLSQYKVFSDHEILKLPSDSHLTDAEAAALVCAGCTAWNCLFGSAERFIAGQTVLFLGTGGVSITGLILAKAAGAVTIITSSSDDKLKYVKEKYGVDHCVNYHTHPDWEKEVIKATNGEGVDFVVENGGSGTIAKSLASVKQGGTISLVGFLSQATEIPDITILTMVKGATIRGIQVGSKQLFEELLRFVHAKKLRMPIEFEYGFSEEQVHSAYKRLESQTLAGKIVINVD</sequence>
<dbReference type="Gene3D" id="3.40.50.720">
    <property type="entry name" value="NAD(P)-binding Rossmann-like Domain"/>
    <property type="match status" value="1"/>
</dbReference>
<protein>
    <recommendedName>
        <fullName evidence="1">Enoyl reductase (ER) domain-containing protein</fullName>
    </recommendedName>
</protein>